<evidence type="ECO:0000256" key="1">
    <source>
        <dbReference type="ARBA" id="ARBA00022723"/>
    </source>
</evidence>
<evidence type="ECO:0000313" key="7">
    <source>
        <dbReference type="EMBL" id="KAH0967166.1"/>
    </source>
</evidence>
<dbReference type="OrthoDB" id="5863171at2759"/>
<feature type="region of interest" description="Disordered" evidence="5">
    <location>
        <begin position="54"/>
        <end position="74"/>
    </location>
</feature>
<evidence type="ECO:0000256" key="4">
    <source>
        <dbReference type="PROSITE-ProRule" id="PRU00146"/>
    </source>
</evidence>
<dbReference type="PROSITE" id="PS50016">
    <property type="entry name" value="ZF_PHD_2"/>
    <property type="match status" value="1"/>
</dbReference>
<gene>
    <name evidence="7" type="ORF">HRG_02575</name>
</gene>
<dbReference type="InterPro" id="IPR019787">
    <property type="entry name" value="Znf_PHD-finger"/>
</dbReference>
<feature type="compositionally biased region" description="Polar residues" evidence="5">
    <location>
        <begin position="1"/>
        <end position="21"/>
    </location>
</feature>
<dbReference type="RefSeq" id="XP_044724679.1">
    <property type="nucleotide sequence ID" value="XM_044861046.1"/>
</dbReference>
<keyword evidence="2 4" id="KW-0863">Zinc-finger</keyword>
<keyword evidence="3" id="KW-0862">Zinc</keyword>
<accession>A0A9P8N728</accession>
<dbReference type="SMART" id="SM00249">
    <property type="entry name" value="PHD"/>
    <property type="match status" value="1"/>
</dbReference>
<dbReference type="Gene3D" id="3.30.40.10">
    <property type="entry name" value="Zinc/RING finger domain, C3HC4 (zinc finger)"/>
    <property type="match status" value="1"/>
</dbReference>
<dbReference type="EMBL" id="JAIZPD010000002">
    <property type="protein sequence ID" value="KAH0967166.1"/>
    <property type="molecule type" value="Genomic_DNA"/>
</dbReference>
<organism evidence="7 8">
    <name type="scientific">Hirsutella rhossiliensis</name>
    <dbReference type="NCBI Taxonomy" id="111463"/>
    <lineage>
        <taxon>Eukaryota</taxon>
        <taxon>Fungi</taxon>
        <taxon>Dikarya</taxon>
        <taxon>Ascomycota</taxon>
        <taxon>Pezizomycotina</taxon>
        <taxon>Sordariomycetes</taxon>
        <taxon>Hypocreomycetidae</taxon>
        <taxon>Hypocreales</taxon>
        <taxon>Ophiocordycipitaceae</taxon>
        <taxon>Hirsutella</taxon>
    </lineage>
</organism>
<dbReference type="Pfam" id="PF00628">
    <property type="entry name" value="PHD"/>
    <property type="match status" value="1"/>
</dbReference>
<dbReference type="InterPro" id="IPR013083">
    <property type="entry name" value="Znf_RING/FYVE/PHD"/>
</dbReference>
<keyword evidence="1" id="KW-0479">Metal-binding</keyword>
<dbReference type="InterPro" id="IPR001965">
    <property type="entry name" value="Znf_PHD"/>
</dbReference>
<dbReference type="GeneID" id="68351704"/>
<dbReference type="SUPFAM" id="SSF57903">
    <property type="entry name" value="FYVE/PHD zinc finger"/>
    <property type="match status" value="1"/>
</dbReference>
<name>A0A9P8N728_9HYPO</name>
<dbReference type="CDD" id="cd15489">
    <property type="entry name" value="PHD_SF"/>
    <property type="match status" value="1"/>
</dbReference>
<feature type="region of interest" description="Disordered" evidence="5">
    <location>
        <begin position="1"/>
        <end position="40"/>
    </location>
</feature>
<dbReference type="AlphaFoldDB" id="A0A9P8N728"/>
<evidence type="ECO:0000256" key="3">
    <source>
        <dbReference type="ARBA" id="ARBA00022833"/>
    </source>
</evidence>
<dbReference type="InterPro" id="IPR011011">
    <property type="entry name" value="Znf_FYVE_PHD"/>
</dbReference>
<dbReference type="GO" id="GO:0008270">
    <property type="term" value="F:zinc ion binding"/>
    <property type="evidence" value="ECO:0007669"/>
    <property type="project" value="UniProtKB-KW"/>
</dbReference>
<keyword evidence="8" id="KW-1185">Reference proteome</keyword>
<evidence type="ECO:0000259" key="6">
    <source>
        <dbReference type="PROSITE" id="PS50016"/>
    </source>
</evidence>
<reference evidence="7" key="1">
    <citation type="submission" date="2021-09" db="EMBL/GenBank/DDBJ databases">
        <title>A high-quality genome of the endoparasitic fungus Hirsutella rhossiliensis with a comparison of Hirsutella genomes reveals transposable elements contributing to genome size variation.</title>
        <authorList>
            <person name="Lin R."/>
            <person name="Jiao Y."/>
            <person name="Sun X."/>
            <person name="Ling J."/>
            <person name="Xie B."/>
            <person name="Cheng X."/>
        </authorList>
    </citation>
    <scope>NUCLEOTIDE SEQUENCE</scope>
    <source>
        <strain evidence="7">HR02</strain>
    </source>
</reference>
<feature type="domain" description="PHD-type" evidence="6">
    <location>
        <begin position="167"/>
        <end position="220"/>
    </location>
</feature>
<evidence type="ECO:0000256" key="5">
    <source>
        <dbReference type="SAM" id="MobiDB-lite"/>
    </source>
</evidence>
<proteinExistence type="predicted"/>
<protein>
    <submittedName>
        <fullName evidence="7">PHD-finger domain-containing protein</fullName>
    </submittedName>
</protein>
<evidence type="ECO:0000313" key="8">
    <source>
        <dbReference type="Proteomes" id="UP000824596"/>
    </source>
</evidence>
<comment type="caution">
    <text evidence="7">The sequence shown here is derived from an EMBL/GenBank/DDBJ whole genome shotgun (WGS) entry which is preliminary data.</text>
</comment>
<dbReference type="Proteomes" id="UP000824596">
    <property type="component" value="Unassembled WGS sequence"/>
</dbReference>
<evidence type="ECO:0000256" key="2">
    <source>
        <dbReference type="ARBA" id="ARBA00022771"/>
    </source>
</evidence>
<sequence length="453" mass="49291">MDMSPSTVEVSSAPTAPNTEGSDALRDAASSQASPAYKPQFSASSSWILERLRNSEDAPDSSNVPSLPVSAVKGEPDNLAMQSTQPMASTLAMPEPRAQQPLAGVSDIAKRLIHFRPPSLKRKRSSDDLEADFTQNTVPFRVPAPARLPELTTSSLHLKEASELGSARHCSKCGQSSLPSEDNAFIACIGCQSWSHLQCASATTDMADNANYLCLDCKMGPGKEKQTGAEYAEAHERQLLVNRIRNKRLSKLPAGVVPAKPELVGFLAKQASDSERTEYFYSKKRRDLLNILSLCDQLKPQLLVDILVSVSKKHPDLPIFDDPDWRANLPSRAAHPKSKSTSQSVRVFSQPRHGLALLHAKESRKPRGRPRLMKQNAVAEAEVVSAEIAVGSAGDGGENSLPPTWPQAGQGLYAKLPPEDEDRDFLVDDNDEEAFSHFMVDKMGKQMVVSVCA</sequence>